<gene>
    <name evidence="1" type="ORF">EG68_01997</name>
</gene>
<proteinExistence type="predicted"/>
<keyword evidence="2" id="KW-1185">Reference proteome</keyword>
<dbReference type="AlphaFoldDB" id="A0A8S9Z6M4"/>
<accession>A0A8S9Z6M4</accession>
<reference evidence="1" key="1">
    <citation type="submission" date="2019-07" db="EMBL/GenBank/DDBJ databases">
        <title>Annotation for the trematode Paragonimus miyazaki's.</title>
        <authorList>
            <person name="Choi Y.-J."/>
        </authorList>
    </citation>
    <scope>NUCLEOTIDE SEQUENCE</scope>
    <source>
        <strain evidence="1">Japan</strain>
    </source>
</reference>
<dbReference type="Proteomes" id="UP000822476">
    <property type="component" value="Unassembled WGS sequence"/>
</dbReference>
<comment type="caution">
    <text evidence="1">The sequence shown here is derived from an EMBL/GenBank/DDBJ whole genome shotgun (WGS) entry which is preliminary data.</text>
</comment>
<sequence>MHIPVRFYLCRSRLTFCITDVRITLRIARCYRLLEKNTVYKTCPVACTKYAPYCDALEGGTDRCALHAT</sequence>
<evidence type="ECO:0000313" key="1">
    <source>
        <dbReference type="EMBL" id="KAF7260771.1"/>
    </source>
</evidence>
<dbReference type="EMBL" id="JTDE01000617">
    <property type="protein sequence ID" value="KAF7260771.1"/>
    <property type="molecule type" value="Genomic_DNA"/>
</dbReference>
<protein>
    <submittedName>
        <fullName evidence="1">Uncharacterized protein</fullName>
    </submittedName>
</protein>
<name>A0A8S9Z6M4_9TREM</name>
<organism evidence="1 2">
    <name type="scientific">Paragonimus skrjabini miyazakii</name>
    <dbReference type="NCBI Taxonomy" id="59628"/>
    <lineage>
        <taxon>Eukaryota</taxon>
        <taxon>Metazoa</taxon>
        <taxon>Spiralia</taxon>
        <taxon>Lophotrochozoa</taxon>
        <taxon>Platyhelminthes</taxon>
        <taxon>Trematoda</taxon>
        <taxon>Digenea</taxon>
        <taxon>Plagiorchiida</taxon>
        <taxon>Troglotremata</taxon>
        <taxon>Troglotrematidae</taxon>
        <taxon>Paragonimus</taxon>
    </lineage>
</organism>
<evidence type="ECO:0000313" key="2">
    <source>
        <dbReference type="Proteomes" id="UP000822476"/>
    </source>
</evidence>